<accession>A0ABR0GAV9</accession>
<gene>
    <name evidence="2" type="ORF">QC762_500408</name>
</gene>
<keyword evidence="3" id="KW-1185">Reference proteome</keyword>
<reference evidence="2 3" key="1">
    <citation type="journal article" date="2023" name="bioRxiv">
        <title>High-quality genome assemblies of four members of thePodospora anserinaspecies complex.</title>
        <authorList>
            <person name="Ament-Velasquez S.L."/>
            <person name="Vogan A.A."/>
            <person name="Wallerman O."/>
            <person name="Hartmann F."/>
            <person name="Gautier V."/>
            <person name="Silar P."/>
            <person name="Giraud T."/>
            <person name="Johannesson H."/>
        </authorList>
    </citation>
    <scope>NUCLEOTIDE SEQUENCE [LARGE SCALE GENOMIC DNA]</scope>
    <source>
        <strain evidence="2 3">CBS 415.72m</strain>
    </source>
</reference>
<feature type="compositionally biased region" description="Polar residues" evidence="1">
    <location>
        <begin position="77"/>
        <end position="89"/>
    </location>
</feature>
<dbReference type="EMBL" id="JAFFHA010000007">
    <property type="protein sequence ID" value="KAK4652764.1"/>
    <property type="molecule type" value="Genomic_DNA"/>
</dbReference>
<feature type="region of interest" description="Disordered" evidence="1">
    <location>
        <begin position="77"/>
        <end position="102"/>
    </location>
</feature>
<evidence type="ECO:0000313" key="2">
    <source>
        <dbReference type="EMBL" id="KAK4652764.1"/>
    </source>
</evidence>
<feature type="compositionally biased region" description="Basic residues" evidence="1">
    <location>
        <begin position="93"/>
        <end position="102"/>
    </location>
</feature>
<proteinExistence type="predicted"/>
<name>A0ABR0GAV9_9PEZI</name>
<sequence>MTLLPPLGRLRLASPENILRLGVVCTSGFRYSEHFIWERTAHDRHPRNTVTFFRHEVAEFIKTPELSLSLLSMPTTLMNPPNPKQSNPLITFGHRRQPGHPW</sequence>
<evidence type="ECO:0000256" key="1">
    <source>
        <dbReference type="SAM" id="MobiDB-lite"/>
    </source>
</evidence>
<dbReference type="RefSeq" id="XP_062741739.1">
    <property type="nucleotide sequence ID" value="XM_062890473.1"/>
</dbReference>
<organism evidence="2 3">
    <name type="scientific">Podospora pseudocomata</name>
    <dbReference type="NCBI Taxonomy" id="2093779"/>
    <lineage>
        <taxon>Eukaryota</taxon>
        <taxon>Fungi</taxon>
        <taxon>Dikarya</taxon>
        <taxon>Ascomycota</taxon>
        <taxon>Pezizomycotina</taxon>
        <taxon>Sordariomycetes</taxon>
        <taxon>Sordariomycetidae</taxon>
        <taxon>Sordariales</taxon>
        <taxon>Podosporaceae</taxon>
        <taxon>Podospora</taxon>
    </lineage>
</organism>
<comment type="caution">
    <text evidence="2">The sequence shown here is derived from an EMBL/GenBank/DDBJ whole genome shotgun (WGS) entry which is preliminary data.</text>
</comment>
<evidence type="ECO:0000313" key="3">
    <source>
        <dbReference type="Proteomes" id="UP001323405"/>
    </source>
</evidence>
<dbReference type="GeneID" id="87910380"/>
<dbReference type="Proteomes" id="UP001323405">
    <property type="component" value="Unassembled WGS sequence"/>
</dbReference>
<protein>
    <submittedName>
        <fullName evidence="2">Uncharacterized protein</fullName>
    </submittedName>
</protein>